<keyword evidence="4" id="KW-0238">DNA-binding</keyword>
<evidence type="ECO:0000259" key="6">
    <source>
        <dbReference type="Pfam" id="PF04542"/>
    </source>
</evidence>
<evidence type="ECO:0000259" key="7">
    <source>
        <dbReference type="Pfam" id="PF08281"/>
    </source>
</evidence>
<keyword evidence="5" id="KW-0804">Transcription</keyword>
<feature type="domain" description="RNA polymerase sigma-70 region 2" evidence="6">
    <location>
        <begin position="17"/>
        <end position="83"/>
    </location>
</feature>
<evidence type="ECO:0000256" key="3">
    <source>
        <dbReference type="ARBA" id="ARBA00023082"/>
    </source>
</evidence>
<dbReference type="Proteomes" id="UP000619260">
    <property type="component" value="Unassembled WGS sequence"/>
</dbReference>
<dbReference type="PANTHER" id="PTHR43133:SF50">
    <property type="entry name" value="ECF RNA POLYMERASE SIGMA FACTOR SIGM"/>
    <property type="match status" value="1"/>
</dbReference>
<keyword evidence="2" id="KW-0805">Transcription regulation</keyword>
<dbReference type="GO" id="GO:0016987">
    <property type="term" value="F:sigma factor activity"/>
    <property type="evidence" value="ECO:0007669"/>
    <property type="project" value="UniProtKB-KW"/>
</dbReference>
<evidence type="ECO:0000256" key="4">
    <source>
        <dbReference type="ARBA" id="ARBA00023125"/>
    </source>
</evidence>
<dbReference type="GO" id="GO:0003677">
    <property type="term" value="F:DNA binding"/>
    <property type="evidence" value="ECO:0007669"/>
    <property type="project" value="UniProtKB-KW"/>
</dbReference>
<dbReference type="InterPro" id="IPR014325">
    <property type="entry name" value="RNA_pol_sigma-E_actinobac"/>
</dbReference>
<evidence type="ECO:0000313" key="8">
    <source>
        <dbReference type="EMBL" id="GIJ48508.1"/>
    </source>
</evidence>
<evidence type="ECO:0000256" key="5">
    <source>
        <dbReference type="ARBA" id="ARBA00023163"/>
    </source>
</evidence>
<dbReference type="Gene3D" id="1.10.1740.10">
    <property type="match status" value="1"/>
</dbReference>
<dbReference type="InterPro" id="IPR013324">
    <property type="entry name" value="RNA_pol_sigma_r3/r4-like"/>
</dbReference>
<feature type="domain" description="RNA polymerase sigma factor 70 region 4 type 2" evidence="7">
    <location>
        <begin position="107"/>
        <end position="159"/>
    </location>
</feature>
<comment type="similarity">
    <text evidence="1">Belongs to the sigma-70 factor family. ECF subfamily.</text>
</comment>
<dbReference type="SUPFAM" id="SSF88659">
    <property type="entry name" value="Sigma3 and sigma4 domains of RNA polymerase sigma factors"/>
    <property type="match status" value="1"/>
</dbReference>
<dbReference type="AlphaFoldDB" id="A0A8J4DT34"/>
<dbReference type="InterPro" id="IPR014284">
    <property type="entry name" value="RNA_pol_sigma-70_dom"/>
</dbReference>
<dbReference type="NCBIfam" id="TIGR02983">
    <property type="entry name" value="SigE-fam_strep"/>
    <property type="match status" value="1"/>
</dbReference>
<gene>
    <name evidence="8" type="ORF">Val02_53940</name>
</gene>
<evidence type="ECO:0000313" key="9">
    <source>
        <dbReference type="Proteomes" id="UP000619260"/>
    </source>
</evidence>
<dbReference type="EMBL" id="BOPF01000021">
    <property type="protein sequence ID" value="GIJ48508.1"/>
    <property type="molecule type" value="Genomic_DNA"/>
</dbReference>
<evidence type="ECO:0000256" key="2">
    <source>
        <dbReference type="ARBA" id="ARBA00023015"/>
    </source>
</evidence>
<dbReference type="Gene3D" id="1.10.10.10">
    <property type="entry name" value="Winged helix-like DNA-binding domain superfamily/Winged helix DNA-binding domain"/>
    <property type="match status" value="1"/>
</dbReference>
<organism evidence="8 9">
    <name type="scientific">Virgisporangium aliadipatigenens</name>
    <dbReference type="NCBI Taxonomy" id="741659"/>
    <lineage>
        <taxon>Bacteria</taxon>
        <taxon>Bacillati</taxon>
        <taxon>Actinomycetota</taxon>
        <taxon>Actinomycetes</taxon>
        <taxon>Micromonosporales</taxon>
        <taxon>Micromonosporaceae</taxon>
        <taxon>Virgisporangium</taxon>
    </lineage>
</organism>
<dbReference type="Pfam" id="PF08281">
    <property type="entry name" value="Sigma70_r4_2"/>
    <property type="match status" value="1"/>
</dbReference>
<dbReference type="PANTHER" id="PTHR43133">
    <property type="entry name" value="RNA POLYMERASE ECF-TYPE SIGMA FACTO"/>
    <property type="match status" value="1"/>
</dbReference>
<comment type="caution">
    <text evidence="8">The sequence shown here is derived from an EMBL/GenBank/DDBJ whole genome shotgun (WGS) entry which is preliminary data.</text>
</comment>
<dbReference type="InterPro" id="IPR013249">
    <property type="entry name" value="RNA_pol_sigma70_r4_t2"/>
</dbReference>
<dbReference type="InterPro" id="IPR013325">
    <property type="entry name" value="RNA_pol_sigma_r2"/>
</dbReference>
<proteinExistence type="inferred from homology"/>
<dbReference type="InterPro" id="IPR036388">
    <property type="entry name" value="WH-like_DNA-bd_sf"/>
</dbReference>
<evidence type="ECO:0008006" key="10">
    <source>
        <dbReference type="Google" id="ProtNLM"/>
    </source>
</evidence>
<protein>
    <recommendedName>
        <fullName evidence="10">SigE family RNA polymerase sigma factor</fullName>
    </recommendedName>
</protein>
<dbReference type="GO" id="GO:0006352">
    <property type="term" value="P:DNA-templated transcription initiation"/>
    <property type="evidence" value="ECO:0007669"/>
    <property type="project" value="InterPro"/>
</dbReference>
<dbReference type="InterPro" id="IPR039425">
    <property type="entry name" value="RNA_pol_sigma-70-like"/>
</dbReference>
<name>A0A8J4DT34_9ACTN</name>
<keyword evidence="3" id="KW-0731">Sigma factor</keyword>
<accession>A0A8J4DT34</accession>
<dbReference type="RefSeq" id="WP_239153349.1">
    <property type="nucleotide sequence ID" value="NZ_BOPF01000021.1"/>
</dbReference>
<dbReference type="Pfam" id="PF04542">
    <property type="entry name" value="Sigma70_r2"/>
    <property type="match status" value="1"/>
</dbReference>
<dbReference type="InterPro" id="IPR007627">
    <property type="entry name" value="RNA_pol_sigma70_r2"/>
</dbReference>
<reference evidence="8" key="1">
    <citation type="submission" date="2021-01" db="EMBL/GenBank/DDBJ databases">
        <title>Whole genome shotgun sequence of Virgisporangium aliadipatigenens NBRC 105644.</title>
        <authorList>
            <person name="Komaki H."/>
            <person name="Tamura T."/>
        </authorList>
    </citation>
    <scope>NUCLEOTIDE SEQUENCE</scope>
    <source>
        <strain evidence="8">NBRC 105644</strain>
    </source>
</reference>
<dbReference type="SUPFAM" id="SSF88946">
    <property type="entry name" value="Sigma2 domain of RNA polymerase sigma factors"/>
    <property type="match status" value="1"/>
</dbReference>
<sequence>MTETIEKTIDEQFREFVAARSPALLRTAYLLTGDWGIAEDLLQTALTKTYLAWLRLGVIESVEPYARRVLVTTATSWWRRRWHRERPTAVLPDREATDGVDERAERDLLWRFVQGLPNRQRAVLVLRFYEDQTEAETARLLGVSVGTVKSQCARALTTLRARMAEQGIEPAVRLPRRRSATVAEAPVALAEAPATFAAVVDNELAGARVGP</sequence>
<dbReference type="NCBIfam" id="TIGR02937">
    <property type="entry name" value="sigma70-ECF"/>
    <property type="match status" value="1"/>
</dbReference>
<keyword evidence="9" id="KW-1185">Reference proteome</keyword>
<dbReference type="CDD" id="cd06171">
    <property type="entry name" value="Sigma70_r4"/>
    <property type="match status" value="1"/>
</dbReference>
<evidence type="ECO:0000256" key="1">
    <source>
        <dbReference type="ARBA" id="ARBA00010641"/>
    </source>
</evidence>